<proteinExistence type="predicted"/>
<dbReference type="PANTHER" id="PTHR12558">
    <property type="entry name" value="CELL DIVISION CYCLE 16,23,27"/>
    <property type="match status" value="1"/>
</dbReference>
<dbReference type="SMART" id="SM00028">
    <property type="entry name" value="TPR"/>
    <property type="match status" value="5"/>
</dbReference>
<gene>
    <name evidence="1" type="ORF">SAMN06295955_101612</name>
</gene>
<sequence length="614" mass="64563">MTSGRLRTGALLAALLLAGCGGREAEAPRAALERQRAELTRYVADHPEAVRERAALARVAMRLGDSVTAEAAVEEAIAAGGAGEVLRPLLARAYAMQGEGDRAIATLDAGPIAPEMLGEAAWVEANVRLDRGDLEGARKAFDLALRERPREAGLWADVARFRAANADARGARQAVDHAIELDAGNGAALALKADLVRDQQGLAPALAWYDRALAADPGNADAWIERAATLGDLGRYREMLASLRRAATLTPGEPRLFYLQAVLAARAGNYRLARSLLQRTRGQLDDEPGFMLVSAIAELQLGGQALAATWAERLVEVQPHNFTVRRLLAAANWADADDEGAAAALAPIVARADADSWSLLLAARVAAEQGDGKGSAAYQDRAARLARGAAAPFTVDDDPLLVAMAAEAAPLDPSKVIPAIAADVMQGNGARALERAARLRDANPGVADAHRLFGDAALAEGRLDLAVAAFRKARNLDAGEGAALRLADALLRSGDSAGAAAAVAALRESDPSSIAADRFAGRLALDRRRWDAAIAAFERVRRRLGDRDAVILRDLAHAWAGKGEAKRALPLAARAYRLQPLNCGIMLLYADLLEAQGDAANAAALRDKAAQAGR</sequence>
<protein>
    <submittedName>
        <fullName evidence="1">Tfp pilus assembly protein PilF</fullName>
    </submittedName>
</protein>
<dbReference type="InterPro" id="IPR019734">
    <property type="entry name" value="TPR_rpt"/>
</dbReference>
<dbReference type="Gene3D" id="1.25.40.10">
    <property type="entry name" value="Tetratricopeptide repeat domain"/>
    <property type="match status" value="3"/>
</dbReference>
<organism evidence="1 2">
    <name type="scientific">Sphingopyxis indica</name>
    <dbReference type="NCBI Taxonomy" id="436663"/>
    <lineage>
        <taxon>Bacteria</taxon>
        <taxon>Pseudomonadati</taxon>
        <taxon>Pseudomonadota</taxon>
        <taxon>Alphaproteobacteria</taxon>
        <taxon>Sphingomonadales</taxon>
        <taxon>Sphingomonadaceae</taxon>
        <taxon>Sphingopyxis</taxon>
    </lineage>
</organism>
<dbReference type="PANTHER" id="PTHR12558:SF13">
    <property type="entry name" value="CELL DIVISION CYCLE PROTEIN 27 HOMOLOG"/>
    <property type="match status" value="1"/>
</dbReference>
<dbReference type="Proteomes" id="UP000198339">
    <property type="component" value="Unassembled WGS sequence"/>
</dbReference>
<keyword evidence="2" id="KW-1185">Reference proteome</keyword>
<dbReference type="Pfam" id="PF13431">
    <property type="entry name" value="TPR_17"/>
    <property type="match status" value="1"/>
</dbReference>
<dbReference type="Pfam" id="PF13432">
    <property type="entry name" value="TPR_16"/>
    <property type="match status" value="2"/>
</dbReference>
<reference evidence="1 2" key="1">
    <citation type="submission" date="2017-06" db="EMBL/GenBank/DDBJ databases">
        <authorList>
            <person name="Kim H.J."/>
            <person name="Triplett B.A."/>
        </authorList>
    </citation>
    <scope>NUCLEOTIDE SEQUENCE [LARGE SCALE GENOMIC DNA]</scope>
    <source>
        <strain evidence="1 2">DS15</strain>
    </source>
</reference>
<dbReference type="PROSITE" id="PS51257">
    <property type="entry name" value="PROKAR_LIPOPROTEIN"/>
    <property type="match status" value="1"/>
</dbReference>
<evidence type="ECO:0000313" key="2">
    <source>
        <dbReference type="Proteomes" id="UP000198339"/>
    </source>
</evidence>
<dbReference type="EMBL" id="FZPA01000001">
    <property type="protein sequence ID" value="SNS39925.1"/>
    <property type="molecule type" value="Genomic_DNA"/>
</dbReference>
<evidence type="ECO:0000313" key="1">
    <source>
        <dbReference type="EMBL" id="SNS39925.1"/>
    </source>
</evidence>
<dbReference type="SUPFAM" id="SSF48452">
    <property type="entry name" value="TPR-like"/>
    <property type="match status" value="4"/>
</dbReference>
<dbReference type="AlphaFoldDB" id="A0A239E5C6"/>
<name>A0A239E5C6_9SPHN</name>
<dbReference type="OrthoDB" id="7259535at2"/>
<dbReference type="InterPro" id="IPR011990">
    <property type="entry name" value="TPR-like_helical_dom_sf"/>
</dbReference>
<accession>A0A239E5C6</accession>